<dbReference type="EMBL" id="CAFABA010000281">
    <property type="protein sequence ID" value="CAB4836984.1"/>
    <property type="molecule type" value="Genomic_DNA"/>
</dbReference>
<dbReference type="InterPro" id="IPR001509">
    <property type="entry name" value="Epimerase_deHydtase"/>
</dbReference>
<evidence type="ECO:0000256" key="1">
    <source>
        <dbReference type="SAM" id="MobiDB-lite"/>
    </source>
</evidence>
<dbReference type="PANTHER" id="PTHR43245">
    <property type="entry name" value="BIFUNCTIONAL POLYMYXIN RESISTANCE PROTEIN ARNA"/>
    <property type="match status" value="1"/>
</dbReference>
<gene>
    <name evidence="3" type="ORF">UFOPK2754_01951</name>
    <name evidence="4" type="ORF">UFOPK3139_03432</name>
    <name evidence="5" type="ORF">UFOPK3543_03198</name>
    <name evidence="6" type="ORF">UFOPK3967_02812</name>
</gene>
<organism evidence="4">
    <name type="scientific">freshwater metagenome</name>
    <dbReference type="NCBI Taxonomy" id="449393"/>
    <lineage>
        <taxon>unclassified sequences</taxon>
        <taxon>metagenomes</taxon>
        <taxon>ecological metagenomes</taxon>
    </lineage>
</organism>
<dbReference type="EMBL" id="CAFBOS010000247">
    <property type="protein sequence ID" value="CAB5021802.1"/>
    <property type="molecule type" value="Genomic_DNA"/>
</dbReference>
<feature type="domain" description="NAD-dependent epimerase/dehydratase" evidence="2">
    <location>
        <begin position="150"/>
        <end position="224"/>
    </location>
</feature>
<reference evidence="4" key="1">
    <citation type="submission" date="2020-05" db="EMBL/GenBank/DDBJ databases">
        <authorList>
            <person name="Chiriac C."/>
            <person name="Salcher M."/>
            <person name="Ghai R."/>
            <person name="Kavagutti S V."/>
        </authorList>
    </citation>
    <scope>NUCLEOTIDE SEQUENCE</scope>
</reference>
<dbReference type="EMBL" id="CAEZYR010000074">
    <property type="protein sequence ID" value="CAB4753747.1"/>
    <property type="molecule type" value="Genomic_DNA"/>
</dbReference>
<feature type="region of interest" description="Disordered" evidence="1">
    <location>
        <begin position="348"/>
        <end position="368"/>
    </location>
</feature>
<dbReference type="SUPFAM" id="SSF51735">
    <property type="entry name" value="NAD(P)-binding Rossmann-fold domains"/>
    <property type="match status" value="1"/>
</dbReference>
<name>A0A6J7AVF6_9ZZZZ</name>
<accession>A0A6J7AVF6</accession>
<dbReference type="InterPro" id="IPR036291">
    <property type="entry name" value="NAD(P)-bd_dom_sf"/>
</dbReference>
<sequence>MTMRALVVGGTGPTGPFIVNGLRERGYEVSIFHRGTHEVPEIPDDVVHIHGDPHFRETIDAALGSRTFDLVVASYGRLRHLAEATVGRTGRFVAVGGFATYRGFVYPSDLTPTGLPVPVAEDFPVVASEDEQRFSWLMAKTEETVMAAHPDAVLFRYPYVYGPHQVVPREWCVIRRLLDGRRTIVLPDGGLTLVTHGYAENLAHAVLLAVDRPEASAGQIYNCGDDVQLSLAQIVEVIASAMDCEVEIVNLPRELAFPAQAMSLGWHSHALLDLTKIREQLGYRDVVPAVEALARTVRWYVEHRPEPGGEIERRLGDPFDYEAEDELIARFAAFAADLASFATRRTGVAHHPYPHPTEAGLARDHRDR</sequence>
<evidence type="ECO:0000313" key="5">
    <source>
        <dbReference type="EMBL" id="CAB4940048.1"/>
    </source>
</evidence>
<dbReference type="InterPro" id="IPR050177">
    <property type="entry name" value="Lipid_A_modif_metabolic_enz"/>
</dbReference>
<evidence type="ECO:0000313" key="6">
    <source>
        <dbReference type="EMBL" id="CAB5021802.1"/>
    </source>
</evidence>
<dbReference type="Pfam" id="PF01370">
    <property type="entry name" value="Epimerase"/>
    <property type="match status" value="1"/>
</dbReference>
<dbReference type="Gene3D" id="3.40.50.720">
    <property type="entry name" value="NAD(P)-binding Rossmann-like Domain"/>
    <property type="match status" value="1"/>
</dbReference>
<evidence type="ECO:0000259" key="2">
    <source>
        <dbReference type="Pfam" id="PF01370"/>
    </source>
</evidence>
<proteinExistence type="predicted"/>
<dbReference type="EMBL" id="CAFBMH010000222">
    <property type="protein sequence ID" value="CAB4940048.1"/>
    <property type="molecule type" value="Genomic_DNA"/>
</dbReference>
<evidence type="ECO:0000313" key="4">
    <source>
        <dbReference type="EMBL" id="CAB4836984.1"/>
    </source>
</evidence>
<protein>
    <submittedName>
        <fullName evidence="4">Unannotated protein</fullName>
    </submittedName>
</protein>
<dbReference type="AlphaFoldDB" id="A0A6J7AVF6"/>
<evidence type="ECO:0000313" key="3">
    <source>
        <dbReference type="EMBL" id="CAB4753747.1"/>
    </source>
</evidence>